<evidence type="ECO:0000256" key="1">
    <source>
        <dbReference type="SAM" id="MobiDB-lite"/>
    </source>
</evidence>
<sequence>MRRNNEQIELDNFKPDYFDATPDTVSSDSVTSSTDTSSSCIRTQVSTDVARPHQADASHHSPLLSQWVRKLLLVFLRLL</sequence>
<proteinExistence type="predicted"/>
<feature type="compositionally biased region" description="Low complexity" evidence="1">
    <location>
        <begin position="23"/>
        <end position="37"/>
    </location>
</feature>
<protein>
    <submittedName>
        <fullName evidence="2">Uncharacterized protein</fullName>
    </submittedName>
</protein>
<feature type="compositionally biased region" description="Basic and acidic residues" evidence="1">
    <location>
        <begin position="1"/>
        <end position="17"/>
    </location>
</feature>
<gene>
    <name evidence="2" type="ORF">TMSB3V08_LOCUS3703</name>
</gene>
<name>A0A7R9E3Q6_9NEOP</name>
<feature type="region of interest" description="Disordered" evidence="1">
    <location>
        <begin position="1"/>
        <end position="37"/>
    </location>
</feature>
<dbReference type="AlphaFoldDB" id="A0A7R9E3Q6"/>
<evidence type="ECO:0000313" key="2">
    <source>
        <dbReference type="EMBL" id="CAD7426832.1"/>
    </source>
</evidence>
<accession>A0A7R9E3Q6</accession>
<reference evidence="2" key="1">
    <citation type="submission" date="2020-11" db="EMBL/GenBank/DDBJ databases">
        <authorList>
            <person name="Tran Van P."/>
        </authorList>
    </citation>
    <scope>NUCLEOTIDE SEQUENCE</scope>
</reference>
<organism evidence="2">
    <name type="scientific">Timema monikensis</name>
    <dbReference type="NCBI Taxonomy" id="170555"/>
    <lineage>
        <taxon>Eukaryota</taxon>
        <taxon>Metazoa</taxon>
        <taxon>Ecdysozoa</taxon>
        <taxon>Arthropoda</taxon>
        <taxon>Hexapoda</taxon>
        <taxon>Insecta</taxon>
        <taxon>Pterygota</taxon>
        <taxon>Neoptera</taxon>
        <taxon>Polyneoptera</taxon>
        <taxon>Phasmatodea</taxon>
        <taxon>Timematodea</taxon>
        <taxon>Timematoidea</taxon>
        <taxon>Timematidae</taxon>
        <taxon>Timema</taxon>
    </lineage>
</organism>
<dbReference type="EMBL" id="OB793287">
    <property type="protein sequence ID" value="CAD7426832.1"/>
    <property type="molecule type" value="Genomic_DNA"/>
</dbReference>